<dbReference type="EC" id="2.7.8.13" evidence="12 13"/>
<keyword evidence="11 12" id="KW-0961">Cell wall biogenesis/degradation</keyword>
<reference evidence="15 16" key="1">
    <citation type="submission" date="2019-02" db="EMBL/GenBank/DDBJ databases">
        <title>Deep-cultivation of Planctomycetes and their phenomic and genomic characterization uncovers novel biology.</title>
        <authorList>
            <person name="Wiegand S."/>
            <person name="Jogler M."/>
            <person name="Boedeker C."/>
            <person name="Pinto D."/>
            <person name="Vollmers J."/>
            <person name="Rivas-Marin E."/>
            <person name="Kohn T."/>
            <person name="Peeters S.H."/>
            <person name="Heuer A."/>
            <person name="Rast P."/>
            <person name="Oberbeckmann S."/>
            <person name="Bunk B."/>
            <person name="Jeske O."/>
            <person name="Meyerdierks A."/>
            <person name="Storesund J.E."/>
            <person name="Kallscheuer N."/>
            <person name="Luecker S."/>
            <person name="Lage O.M."/>
            <person name="Pohl T."/>
            <person name="Merkel B.J."/>
            <person name="Hornburger P."/>
            <person name="Mueller R.-W."/>
            <person name="Bruemmer F."/>
            <person name="Labrenz M."/>
            <person name="Spormann A.M."/>
            <person name="Op den Camp H."/>
            <person name="Overmann J."/>
            <person name="Amann R."/>
            <person name="Jetten M.S.M."/>
            <person name="Mascher T."/>
            <person name="Medema M.H."/>
            <person name="Devos D.P."/>
            <person name="Kaster A.-K."/>
            <person name="Ovreas L."/>
            <person name="Rohde M."/>
            <person name="Galperin M.Y."/>
            <person name="Jogler C."/>
        </authorList>
    </citation>
    <scope>NUCLEOTIDE SEQUENCE [LARGE SCALE GENOMIC DNA]</scope>
    <source>
        <strain evidence="15 16">V22</strain>
    </source>
</reference>
<keyword evidence="12" id="KW-1003">Cell membrane</keyword>
<evidence type="ECO:0000256" key="8">
    <source>
        <dbReference type="ARBA" id="ARBA00022989"/>
    </source>
</evidence>
<dbReference type="GO" id="GO:0005886">
    <property type="term" value="C:plasma membrane"/>
    <property type="evidence" value="ECO:0007669"/>
    <property type="project" value="UniProtKB-SubCell"/>
</dbReference>
<dbReference type="KEGG" id="chya:V22_25520"/>
<feature type="binding site" evidence="14">
    <location>
        <position position="274"/>
    </location>
    <ligand>
        <name>Mg(2+)</name>
        <dbReference type="ChEBI" id="CHEBI:18420"/>
    </ligand>
</feature>
<feature type="transmembrane region" description="Helical" evidence="12">
    <location>
        <begin position="345"/>
        <end position="364"/>
    </location>
</feature>
<dbReference type="UniPathway" id="UPA00219"/>
<feature type="transmembrane region" description="Helical" evidence="12">
    <location>
        <begin position="204"/>
        <end position="226"/>
    </location>
</feature>
<keyword evidence="12 14" id="KW-0460">Magnesium</keyword>
<evidence type="ECO:0000256" key="12">
    <source>
        <dbReference type="HAMAP-Rule" id="MF_00038"/>
    </source>
</evidence>
<feature type="transmembrane region" description="Helical" evidence="12">
    <location>
        <begin position="246"/>
        <end position="263"/>
    </location>
</feature>
<evidence type="ECO:0000256" key="1">
    <source>
        <dbReference type="ARBA" id="ARBA00004141"/>
    </source>
</evidence>
<dbReference type="PANTHER" id="PTHR22926:SF5">
    <property type="entry name" value="PHOSPHO-N-ACETYLMURAMOYL-PENTAPEPTIDE-TRANSFERASE HOMOLOG"/>
    <property type="match status" value="1"/>
</dbReference>
<keyword evidence="10 12" id="KW-0131">Cell cycle</keyword>
<keyword evidence="3 12" id="KW-0132">Cell division</keyword>
<dbReference type="GO" id="GO:0046872">
    <property type="term" value="F:metal ion binding"/>
    <property type="evidence" value="ECO:0007669"/>
    <property type="project" value="UniProtKB-KW"/>
</dbReference>
<feature type="transmembrane region" description="Helical" evidence="12">
    <location>
        <begin position="295"/>
        <end position="315"/>
    </location>
</feature>
<dbReference type="InterPro" id="IPR000715">
    <property type="entry name" value="Glycosyl_transferase_4"/>
</dbReference>
<gene>
    <name evidence="12 15" type="primary">mraY</name>
    <name evidence="15" type="ORF">V22_25520</name>
</gene>
<dbReference type="GO" id="GO:0008963">
    <property type="term" value="F:phospho-N-acetylmuramoyl-pentapeptide-transferase activity"/>
    <property type="evidence" value="ECO:0007669"/>
    <property type="project" value="UniProtKB-UniRule"/>
</dbReference>
<protein>
    <recommendedName>
        <fullName evidence="12 13">Phospho-N-acetylmuramoyl-pentapeptide-transferase</fullName>
        <ecNumber evidence="12 13">2.7.8.13</ecNumber>
    </recommendedName>
    <alternativeName>
        <fullName evidence="12">UDP-MurNAc-pentapeptide phosphotransferase</fullName>
    </alternativeName>
</protein>
<evidence type="ECO:0000313" key="15">
    <source>
        <dbReference type="EMBL" id="QDT65304.1"/>
    </source>
</evidence>
<sequence>MICFLLDHFGGLLEHLQLVSTGDSRVFLTARVAMASVTSFVFAILFGRPAISWLQARFREQIKSASDSLNELHQSKSDTPTMGGLFIVGAVLFAGLLWGDLSNDFVRYGLLLTAGLGLVGALDDWIKLRTEHKGLSPRQKLLMQSMVCAVVAIGLFQEVQELPQGTHLVAPFGSFVIPIGSLFIPWALFVMVGSSNSVNLTDGLDGLAAGCTIFAGGTMAIITYIAGHAVMADYLGVTAVRGAGEVAVLLGSLVGAMLGFLWFNTFPAKVFMGDTGALPVGGLLAYAALVTRQEFVLLICGGIFVAETLSVIAQVTSYKLFGRRVLACSPLHNHYVLTGHHESQVVVRFWIISALLAILALASLKIR</sequence>
<proteinExistence type="inferred from homology"/>
<dbReference type="CDD" id="cd06852">
    <property type="entry name" value="GT_MraY"/>
    <property type="match status" value="1"/>
</dbReference>
<evidence type="ECO:0000256" key="14">
    <source>
        <dbReference type="PIRSR" id="PIRSR600715-1"/>
    </source>
</evidence>
<evidence type="ECO:0000256" key="6">
    <source>
        <dbReference type="ARBA" id="ARBA00022960"/>
    </source>
</evidence>
<evidence type="ECO:0000256" key="11">
    <source>
        <dbReference type="ARBA" id="ARBA00023316"/>
    </source>
</evidence>
<feature type="transmembrane region" description="Helical" evidence="12">
    <location>
        <begin position="105"/>
        <end position="121"/>
    </location>
</feature>
<dbReference type="NCBIfam" id="TIGR00445">
    <property type="entry name" value="mraY"/>
    <property type="match status" value="1"/>
</dbReference>
<comment type="function">
    <text evidence="12">Catalyzes the initial step of the lipid cycle reactions in the biosynthesis of the cell wall peptidoglycan: transfers peptidoglycan precursor phospho-MurNAc-pentapeptide from UDP-MurNAc-pentapeptide onto the lipid carrier undecaprenyl phosphate, yielding undecaprenyl-pyrophosphoryl-MurNAc-pentapeptide, known as lipid I.</text>
</comment>
<comment type="cofactor">
    <cofactor evidence="12 14">
        <name>Mg(2+)</name>
        <dbReference type="ChEBI" id="CHEBI:18420"/>
    </cofactor>
</comment>
<accession>A0A517TAA8</accession>
<keyword evidence="7 12" id="KW-0573">Peptidoglycan synthesis</keyword>
<feature type="transmembrane region" description="Helical" evidence="12">
    <location>
        <begin position="26"/>
        <end position="47"/>
    </location>
</feature>
<dbReference type="InterPro" id="IPR003524">
    <property type="entry name" value="PNAcMuramoyl-5peptid_Trfase"/>
</dbReference>
<dbReference type="GO" id="GO:0051992">
    <property type="term" value="F:UDP-N-acetylmuramoyl-L-alanyl-D-glutamyl-meso-2,6-diaminopimelyl-D-alanyl-D-alanine:undecaprenyl-phosphate transferase activity"/>
    <property type="evidence" value="ECO:0007669"/>
    <property type="project" value="RHEA"/>
</dbReference>
<dbReference type="Pfam" id="PF10555">
    <property type="entry name" value="MraY_sig1"/>
    <property type="match status" value="1"/>
</dbReference>
<dbReference type="GO" id="GO:0008360">
    <property type="term" value="P:regulation of cell shape"/>
    <property type="evidence" value="ECO:0007669"/>
    <property type="project" value="UniProtKB-KW"/>
</dbReference>
<evidence type="ECO:0000256" key="10">
    <source>
        <dbReference type="ARBA" id="ARBA00023306"/>
    </source>
</evidence>
<evidence type="ECO:0000256" key="2">
    <source>
        <dbReference type="ARBA" id="ARBA00005583"/>
    </source>
</evidence>
<feature type="transmembrane region" description="Helical" evidence="12">
    <location>
        <begin position="82"/>
        <end position="99"/>
    </location>
</feature>
<keyword evidence="12 14" id="KW-0479">Metal-binding</keyword>
<dbReference type="RefSeq" id="WP_145263185.1">
    <property type="nucleotide sequence ID" value="NZ_CP036316.1"/>
</dbReference>
<name>A0A517TAA8_9PLAN</name>
<keyword evidence="9 12" id="KW-0472">Membrane</keyword>
<evidence type="ECO:0000313" key="16">
    <source>
        <dbReference type="Proteomes" id="UP000319976"/>
    </source>
</evidence>
<comment type="pathway">
    <text evidence="12">Cell wall biogenesis; peptidoglycan biosynthesis.</text>
</comment>
<evidence type="ECO:0000256" key="7">
    <source>
        <dbReference type="ARBA" id="ARBA00022984"/>
    </source>
</evidence>
<comment type="subcellular location">
    <subcellularLocation>
        <location evidence="12">Cell membrane</location>
        <topology evidence="12">Multi-pass membrane protein</topology>
    </subcellularLocation>
    <subcellularLocation>
        <location evidence="1">Membrane</location>
        <topology evidence="1">Multi-pass membrane protein</topology>
    </subcellularLocation>
</comment>
<dbReference type="GO" id="GO:0009252">
    <property type="term" value="P:peptidoglycan biosynthetic process"/>
    <property type="evidence" value="ECO:0007669"/>
    <property type="project" value="UniProtKB-UniRule"/>
</dbReference>
<evidence type="ECO:0000256" key="13">
    <source>
        <dbReference type="NCBIfam" id="TIGR00445"/>
    </source>
</evidence>
<dbReference type="EMBL" id="CP036316">
    <property type="protein sequence ID" value="QDT65304.1"/>
    <property type="molecule type" value="Genomic_DNA"/>
</dbReference>
<comment type="similarity">
    <text evidence="2 12">Belongs to the glycosyltransferase 4 family. MraY subfamily.</text>
</comment>
<dbReference type="HAMAP" id="MF_00038">
    <property type="entry name" value="MraY"/>
    <property type="match status" value="1"/>
</dbReference>
<keyword evidence="6 12" id="KW-0133">Cell shape</keyword>
<keyword evidence="5 12" id="KW-0812">Transmembrane</keyword>
<organism evidence="15 16">
    <name type="scientific">Calycomorphotria hydatis</name>
    <dbReference type="NCBI Taxonomy" id="2528027"/>
    <lineage>
        <taxon>Bacteria</taxon>
        <taxon>Pseudomonadati</taxon>
        <taxon>Planctomycetota</taxon>
        <taxon>Planctomycetia</taxon>
        <taxon>Planctomycetales</taxon>
        <taxon>Planctomycetaceae</taxon>
        <taxon>Calycomorphotria</taxon>
    </lineage>
</organism>
<keyword evidence="8 12" id="KW-1133">Transmembrane helix</keyword>
<dbReference type="OrthoDB" id="9805475at2"/>
<dbReference type="PROSITE" id="PS01348">
    <property type="entry name" value="MRAY_2"/>
    <property type="match status" value="1"/>
</dbReference>
<dbReference type="InterPro" id="IPR018480">
    <property type="entry name" value="PNAcMuramoyl-5peptid_Trfase_CS"/>
</dbReference>
<evidence type="ECO:0000256" key="9">
    <source>
        <dbReference type="ARBA" id="ARBA00023136"/>
    </source>
</evidence>
<dbReference type="PANTHER" id="PTHR22926">
    <property type="entry name" value="PHOSPHO-N-ACETYLMURAMOYL-PENTAPEPTIDE-TRANSFERASE"/>
    <property type="match status" value="1"/>
</dbReference>
<dbReference type="Pfam" id="PF00953">
    <property type="entry name" value="Glycos_transf_4"/>
    <property type="match status" value="1"/>
</dbReference>
<keyword evidence="16" id="KW-1185">Reference proteome</keyword>
<feature type="transmembrane region" description="Helical" evidence="12">
    <location>
        <begin position="270"/>
        <end position="289"/>
    </location>
</feature>
<evidence type="ECO:0000256" key="3">
    <source>
        <dbReference type="ARBA" id="ARBA00022618"/>
    </source>
</evidence>
<dbReference type="Proteomes" id="UP000319976">
    <property type="component" value="Chromosome"/>
</dbReference>
<dbReference type="GO" id="GO:0071555">
    <property type="term" value="P:cell wall organization"/>
    <property type="evidence" value="ECO:0007669"/>
    <property type="project" value="UniProtKB-KW"/>
</dbReference>
<evidence type="ECO:0000256" key="4">
    <source>
        <dbReference type="ARBA" id="ARBA00022679"/>
    </source>
</evidence>
<keyword evidence="4 12" id="KW-0808">Transferase</keyword>
<dbReference type="GO" id="GO:0051301">
    <property type="term" value="P:cell division"/>
    <property type="evidence" value="ECO:0007669"/>
    <property type="project" value="UniProtKB-KW"/>
</dbReference>
<dbReference type="PROSITE" id="PS01347">
    <property type="entry name" value="MRAY_1"/>
    <property type="match status" value="1"/>
</dbReference>
<feature type="binding site" evidence="14">
    <location>
        <position position="199"/>
    </location>
    <ligand>
        <name>Mg(2+)</name>
        <dbReference type="ChEBI" id="CHEBI:18420"/>
    </ligand>
</feature>
<comment type="catalytic activity">
    <reaction evidence="12">
        <text>UDP-N-acetyl-alpha-D-muramoyl-L-alanyl-gamma-D-glutamyl-meso-2,6-diaminopimeloyl-D-alanyl-D-alanine + di-trans,octa-cis-undecaprenyl phosphate = di-trans,octa-cis-undecaprenyl diphospho-N-acetyl-alpha-D-muramoyl-L-alanyl-D-glutamyl-meso-2,6-diaminopimeloyl-D-alanyl-D-alanine + UMP</text>
        <dbReference type="Rhea" id="RHEA:28386"/>
        <dbReference type="ChEBI" id="CHEBI:57865"/>
        <dbReference type="ChEBI" id="CHEBI:60392"/>
        <dbReference type="ChEBI" id="CHEBI:61386"/>
        <dbReference type="ChEBI" id="CHEBI:61387"/>
        <dbReference type="EC" id="2.7.8.13"/>
    </reaction>
</comment>
<feature type="transmembrane region" description="Helical" evidence="12">
    <location>
        <begin position="169"/>
        <end position="192"/>
    </location>
</feature>
<evidence type="ECO:0000256" key="5">
    <source>
        <dbReference type="ARBA" id="ARBA00022692"/>
    </source>
</evidence>
<dbReference type="AlphaFoldDB" id="A0A517TAA8"/>